<accession>A0AAV9AG01</accession>
<keyword evidence="4" id="KW-0067">ATP-binding</keyword>
<sequence length="340" mass="37235">MAKGDDALRKKKNKSLRKKASRSSTVSTRVAAIIASKKRRKSGLRRMCQGMCFSLPTPDDPFNDRFDKDHNLIKNKPKSVAKTESLPVEESPKRVTGGDDGSPESLSKFLIMCVKEIQDAWVKEGSFDSNVNGFLLASSWGIEFWKSCRFSGLDMLVKGRGDCLSREHVAWVVSTASDMVAGMEKDGLTIANPFLLYIVPSHEKAVQVRAVCKPLKALGVHTVSLHEDASLDHQVQGLKSCEPEFVVSTPERLLELVSLGAIDISNVSLLVLDGLESFVKCGFAEKITAIRKHISGKTQTVAFNDCSAREPASLVKTLLRGSVCRLSIDDPTTTKKALKV</sequence>
<keyword evidence="2" id="KW-0378">Hydrolase</keyword>
<evidence type="ECO:0000259" key="6">
    <source>
        <dbReference type="Pfam" id="PF00270"/>
    </source>
</evidence>
<dbReference type="GO" id="GO:0003676">
    <property type="term" value="F:nucleic acid binding"/>
    <property type="evidence" value="ECO:0007669"/>
    <property type="project" value="InterPro"/>
</dbReference>
<dbReference type="EMBL" id="JAUJYN010000009">
    <property type="protein sequence ID" value="KAK1263059.1"/>
    <property type="molecule type" value="Genomic_DNA"/>
</dbReference>
<reference evidence="7" key="2">
    <citation type="submission" date="2023-06" db="EMBL/GenBank/DDBJ databases">
        <authorList>
            <person name="Ma L."/>
            <person name="Liu K.-W."/>
            <person name="Li Z."/>
            <person name="Hsiao Y.-Y."/>
            <person name="Qi Y."/>
            <person name="Fu T."/>
            <person name="Tang G."/>
            <person name="Zhang D."/>
            <person name="Sun W.-H."/>
            <person name="Liu D.-K."/>
            <person name="Li Y."/>
            <person name="Chen G.-Z."/>
            <person name="Liu X.-D."/>
            <person name="Liao X.-Y."/>
            <person name="Jiang Y.-T."/>
            <person name="Yu X."/>
            <person name="Hao Y."/>
            <person name="Huang J."/>
            <person name="Zhao X.-W."/>
            <person name="Ke S."/>
            <person name="Chen Y.-Y."/>
            <person name="Wu W.-L."/>
            <person name="Hsu J.-L."/>
            <person name="Lin Y.-F."/>
            <person name="Huang M.-D."/>
            <person name="Li C.-Y."/>
            <person name="Huang L."/>
            <person name="Wang Z.-W."/>
            <person name="Zhao X."/>
            <person name="Zhong W.-Y."/>
            <person name="Peng D.-H."/>
            <person name="Ahmad S."/>
            <person name="Lan S."/>
            <person name="Zhang J.-S."/>
            <person name="Tsai W.-C."/>
            <person name="Van De Peer Y."/>
            <person name="Liu Z.-J."/>
        </authorList>
    </citation>
    <scope>NUCLEOTIDE SEQUENCE</scope>
    <source>
        <strain evidence="7">SCP</strain>
        <tissue evidence="7">Leaves</tissue>
    </source>
</reference>
<reference evidence="7" key="1">
    <citation type="journal article" date="2023" name="Nat. Commun.">
        <title>Diploid and tetraploid genomes of Acorus and the evolution of monocots.</title>
        <authorList>
            <person name="Ma L."/>
            <person name="Liu K.W."/>
            <person name="Li Z."/>
            <person name="Hsiao Y.Y."/>
            <person name="Qi Y."/>
            <person name="Fu T."/>
            <person name="Tang G.D."/>
            <person name="Zhang D."/>
            <person name="Sun W.H."/>
            <person name="Liu D.K."/>
            <person name="Li Y."/>
            <person name="Chen G.Z."/>
            <person name="Liu X.D."/>
            <person name="Liao X.Y."/>
            <person name="Jiang Y.T."/>
            <person name="Yu X."/>
            <person name="Hao Y."/>
            <person name="Huang J."/>
            <person name="Zhao X.W."/>
            <person name="Ke S."/>
            <person name="Chen Y.Y."/>
            <person name="Wu W.L."/>
            <person name="Hsu J.L."/>
            <person name="Lin Y.F."/>
            <person name="Huang M.D."/>
            <person name="Li C.Y."/>
            <person name="Huang L."/>
            <person name="Wang Z.W."/>
            <person name="Zhao X."/>
            <person name="Zhong W.Y."/>
            <person name="Peng D.H."/>
            <person name="Ahmad S."/>
            <person name="Lan S."/>
            <person name="Zhang J.S."/>
            <person name="Tsai W.C."/>
            <person name="Van de Peer Y."/>
            <person name="Liu Z.J."/>
        </authorList>
    </citation>
    <scope>NUCLEOTIDE SEQUENCE</scope>
    <source>
        <strain evidence="7">SCP</strain>
    </source>
</reference>
<dbReference type="InterPro" id="IPR011545">
    <property type="entry name" value="DEAD/DEAH_box_helicase_dom"/>
</dbReference>
<keyword evidence="3" id="KW-0347">Helicase</keyword>
<proteinExistence type="predicted"/>
<feature type="region of interest" description="Disordered" evidence="5">
    <location>
        <begin position="1"/>
        <end position="32"/>
    </location>
</feature>
<evidence type="ECO:0000256" key="5">
    <source>
        <dbReference type="SAM" id="MobiDB-lite"/>
    </source>
</evidence>
<organism evidence="7 8">
    <name type="scientific">Acorus gramineus</name>
    <name type="common">Dwarf sweet flag</name>
    <dbReference type="NCBI Taxonomy" id="55184"/>
    <lineage>
        <taxon>Eukaryota</taxon>
        <taxon>Viridiplantae</taxon>
        <taxon>Streptophyta</taxon>
        <taxon>Embryophyta</taxon>
        <taxon>Tracheophyta</taxon>
        <taxon>Spermatophyta</taxon>
        <taxon>Magnoliopsida</taxon>
        <taxon>Liliopsida</taxon>
        <taxon>Acoraceae</taxon>
        <taxon>Acorus</taxon>
    </lineage>
</organism>
<dbReference type="InterPro" id="IPR027417">
    <property type="entry name" value="P-loop_NTPase"/>
</dbReference>
<keyword evidence="1" id="KW-0547">Nucleotide-binding</keyword>
<dbReference type="PANTHER" id="PTHR47960">
    <property type="entry name" value="DEAD-BOX ATP-DEPENDENT RNA HELICASE 50"/>
    <property type="match status" value="1"/>
</dbReference>
<comment type="caution">
    <text evidence="7">The sequence shown here is derived from an EMBL/GenBank/DDBJ whole genome shotgun (WGS) entry which is preliminary data.</text>
</comment>
<feature type="region of interest" description="Disordered" evidence="5">
    <location>
        <begin position="73"/>
        <end position="103"/>
    </location>
</feature>
<evidence type="ECO:0000256" key="2">
    <source>
        <dbReference type="ARBA" id="ARBA00022801"/>
    </source>
</evidence>
<protein>
    <recommendedName>
        <fullName evidence="6">DEAD/DEAH-box helicase domain-containing protein</fullName>
    </recommendedName>
</protein>
<feature type="domain" description="DEAD/DEAH-box helicase" evidence="6">
    <location>
        <begin position="192"/>
        <end position="303"/>
    </location>
</feature>
<keyword evidence="8" id="KW-1185">Reference proteome</keyword>
<evidence type="ECO:0000256" key="3">
    <source>
        <dbReference type="ARBA" id="ARBA00022806"/>
    </source>
</evidence>
<name>A0AAV9AG01_ACOGR</name>
<dbReference type="GO" id="GO:0004386">
    <property type="term" value="F:helicase activity"/>
    <property type="evidence" value="ECO:0007669"/>
    <property type="project" value="UniProtKB-KW"/>
</dbReference>
<dbReference type="Pfam" id="PF00270">
    <property type="entry name" value="DEAD"/>
    <property type="match status" value="1"/>
</dbReference>
<dbReference type="SUPFAM" id="SSF52540">
    <property type="entry name" value="P-loop containing nucleoside triphosphate hydrolases"/>
    <property type="match status" value="1"/>
</dbReference>
<dbReference type="Gene3D" id="3.40.50.300">
    <property type="entry name" value="P-loop containing nucleotide triphosphate hydrolases"/>
    <property type="match status" value="1"/>
</dbReference>
<dbReference type="AlphaFoldDB" id="A0AAV9AG01"/>
<dbReference type="GO" id="GO:0005524">
    <property type="term" value="F:ATP binding"/>
    <property type="evidence" value="ECO:0007669"/>
    <property type="project" value="UniProtKB-KW"/>
</dbReference>
<dbReference type="GO" id="GO:0016787">
    <property type="term" value="F:hydrolase activity"/>
    <property type="evidence" value="ECO:0007669"/>
    <property type="project" value="UniProtKB-KW"/>
</dbReference>
<feature type="compositionally biased region" description="Basic residues" evidence="5">
    <location>
        <begin position="9"/>
        <end position="21"/>
    </location>
</feature>
<evidence type="ECO:0000313" key="8">
    <source>
        <dbReference type="Proteomes" id="UP001179952"/>
    </source>
</evidence>
<evidence type="ECO:0000313" key="7">
    <source>
        <dbReference type="EMBL" id="KAK1263059.1"/>
    </source>
</evidence>
<evidence type="ECO:0000256" key="1">
    <source>
        <dbReference type="ARBA" id="ARBA00022741"/>
    </source>
</evidence>
<gene>
    <name evidence="7" type="ORF">QJS04_geneDACA008381</name>
</gene>
<evidence type="ECO:0000256" key="4">
    <source>
        <dbReference type="ARBA" id="ARBA00022840"/>
    </source>
</evidence>
<dbReference type="Proteomes" id="UP001179952">
    <property type="component" value="Unassembled WGS sequence"/>
</dbReference>